<name>A0AAE1APY4_9GAST</name>
<sequence>MPSMQMKKGDYSPCHSESSNFLLNKGSIPLKSLSTASTIPGGSSTIVTATAMTSVTLPKVATTDRSEECGHSSVVSGTGAVATCFFLIGLLMYLVAFASHDWLGLEQGTTISLWRKCHRDFVIDVWSCQPWEQSPGFVRAAQAFCVTGLLTYALSVIILIAYLTVQFLQKVKGVLIVLCLLIFTSGCMTLLALVVMGIKGHDHLTELKMDDREVLRLLATGVDILGRFYIGWSFVVALISALVTLSSFLCCMVEVVHVSEISE</sequence>
<feature type="transmembrane region" description="Helical" evidence="1">
    <location>
        <begin position="229"/>
        <end position="256"/>
    </location>
</feature>
<feature type="transmembrane region" description="Helical" evidence="1">
    <location>
        <begin position="175"/>
        <end position="198"/>
    </location>
</feature>
<dbReference type="Proteomes" id="UP001283361">
    <property type="component" value="Unassembled WGS sequence"/>
</dbReference>
<evidence type="ECO:0000313" key="3">
    <source>
        <dbReference type="Proteomes" id="UP001283361"/>
    </source>
</evidence>
<gene>
    <name evidence="2" type="ORF">RRG08_002930</name>
</gene>
<dbReference type="AlphaFoldDB" id="A0AAE1APY4"/>
<keyword evidence="1" id="KW-1133">Transmembrane helix</keyword>
<evidence type="ECO:0000313" key="2">
    <source>
        <dbReference type="EMBL" id="KAK3791575.1"/>
    </source>
</evidence>
<proteinExistence type="predicted"/>
<evidence type="ECO:0000256" key="1">
    <source>
        <dbReference type="SAM" id="Phobius"/>
    </source>
</evidence>
<feature type="transmembrane region" description="Helical" evidence="1">
    <location>
        <begin position="140"/>
        <end position="163"/>
    </location>
</feature>
<comment type="caution">
    <text evidence="2">The sequence shown here is derived from an EMBL/GenBank/DDBJ whole genome shotgun (WGS) entry which is preliminary data.</text>
</comment>
<accession>A0AAE1APY4</accession>
<protein>
    <submittedName>
        <fullName evidence="2">Uncharacterized protein</fullName>
    </submittedName>
</protein>
<keyword evidence="1" id="KW-0812">Transmembrane</keyword>
<keyword evidence="3" id="KW-1185">Reference proteome</keyword>
<feature type="transmembrane region" description="Helical" evidence="1">
    <location>
        <begin position="74"/>
        <end position="96"/>
    </location>
</feature>
<keyword evidence="1" id="KW-0472">Membrane</keyword>
<dbReference type="Gene3D" id="1.20.140.150">
    <property type="match status" value="1"/>
</dbReference>
<dbReference type="EMBL" id="JAWDGP010001468">
    <property type="protein sequence ID" value="KAK3791575.1"/>
    <property type="molecule type" value="Genomic_DNA"/>
</dbReference>
<reference evidence="2" key="1">
    <citation type="journal article" date="2023" name="G3 (Bethesda)">
        <title>A reference genome for the long-term kleptoplast-retaining sea slug Elysia crispata morphotype clarki.</title>
        <authorList>
            <person name="Eastman K.E."/>
            <person name="Pendleton A.L."/>
            <person name="Shaikh M.A."/>
            <person name="Suttiyut T."/>
            <person name="Ogas R."/>
            <person name="Tomko P."/>
            <person name="Gavelis G."/>
            <person name="Widhalm J.R."/>
            <person name="Wisecaver J.H."/>
        </authorList>
    </citation>
    <scope>NUCLEOTIDE SEQUENCE</scope>
    <source>
        <strain evidence="2">ECLA1</strain>
    </source>
</reference>
<organism evidence="2 3">
    <name type="scientific">Elysia crispata</name>
    <name type="common">lettuce slug</name>
    <dbReference type="NCBI Taxonomy" id="231223"/>
    <lineage>
        <taxon>Eukaryota</taxon>
        <taxon>Metazoa</taxon>
        <taxon>Spiralia</taxon>
        <taxon>Lophotrochozoa</taxon>
        <taxon>Mollusca</taxon>
        <taxon>Gastropoda</taxon>
        <taxon>Heterobranchia</taxon>
        <taxon>Euthyneura</taxon>
        <taxon>Panpulmonata</taxon>
        <taxon>Sacoglossa</taxon>
        <taxon>Placobranchoidea</taxon>
        <taxon>Plakobranchidae</taxon>
        <taxon>Elysia</taxon>
    </lineage>
</organism>